<dbReference type="Proteomes" id="UP000024837">
    <property type="component" value="Unassembled WGS sequence"/>
</dbReference>
<feature type="domain" description="Heterokaryon incompatibility" evidence="1">
    <location>
        <begin position="71"/>
        <end position="175"/>
    </location>
</feature>
<name>W7I5Y6_9PEZI</name>
<proteinExistence type="predicted"/>
<dbReference type="AlphaFoldDB" id="W7I5Y6"/>
<dbReference type="OrthoDB" id="674604at2759"/>
<dbReference type="Pfam" id="PF06985">
    <property type="entry name" value="HET"/>
    <property type="match status" value="1"/>
</dbReference>
<evidence type="ECO:0000313" key="3">
    <source>
        <dbReference type="Proteomes" id="UP000024837"/>
    </source>
</evidence>
<dbReference type="InterPro" id="IPR010730">
    <property type="entry name" value="HET"/>
</dbReference>
<accession>W7I5Y6</accession>
<dbReference type="PANTHER" id="PTHR24148">
    <property type="entry name" value="ANKYRIN REPEAT DOMAIN-CONTAINING PROTEIN 39 HOMOLOG-RELATED"/>
    <property type="match status" value="1"/>
</dbReference>
<evidence type="ECO:0000313" key="2">
    <source>
        <dbReference type="EMBL" id="EWC47892.1"/>
    </source>
</evidence>
<sequence length="782" mass="88747">MVPPPKRKVIIDWRPISGATFRYNKKGTTGAFRVVHVDKLLQGIIEIWEYKDIVWGGKHTIQELANRGFKYTAISHVWSPADDVKEDLARSQQQGTTIDVATGVGETQTISWEGLQDVARAIKKSTKLGKAKFLWLDFLCLDQLDSDDKKGQICLMADIYKHSRSVVVMIGGVSSVHGVEKPTGWIDRAWTLQETILNRNRTYAYVKWDITYPNPVYEAKGGGVWLLEVIKRIKTTTGTADLCLVDIRELLDMADTKLNGVPPVLVMNGMAPLAGDTPRRALRAAMSNNRQVRYTGIWRSLFLRTSALPNDVIYSAMGCFGHPINPKTVARSDIVPVDPHRINRTPMYIFNDFCRKMATQRLSGPAFLTIGGVEGSDIPYQEKSLIPVFPHTEGINEKSPNSPPVLTFGGKSEWVGFHVADSPYFIETTDMVFITHSYPHVVNGSMVRFRKIWRRRDVTSTASGPNVDRKRARATIGSMTGSLHYWANDNLTRVKKGAVMALYVGTIGDMRDKDPGLRFPSSRPSLKGHKYLLFLEYHRYEKSWDIIGNGAFRPDKGWNVPRTQRSVFTLGKGAQTSLSKWPTEVRNWVDTRETRLSLNSYGVLPVYYFEPPKVEDRTILWFGKKHEQPTNRTGFRRCVVEIDIEDQTLEGLAREFARTRDVEVVASKSVRPPATTIERRRPPWVRSLGSYRMMFTFGGWQKNKIVQYSRDGLPGILVPTSANMSWVTYWVQIWFGKSVMYLLVKNYKNARRNYWDITPVPYGPVDGRTLNRGYGGFKATKG</sequence>
<protein>
    <recommendedName>
        <fullName evidence="1">Heterokaryon incompatibility domain-containing protein</fullName>
    </recommendedName>
</protein>
<dbReference type="HOGENOM" id="CLU_428294_0_0_1"/>
<keyword evidence="3" id="KW-1185">Reference proteome</keyword>
<reference evidence="2 3" key="1">
    <citation type="submission" date="2013-05" db="EMBL/GenBank/DDBJ databases">
        <title>Drechslerella stenobrocha genome reveals carnivorous origination and mechanical trapping mechanism of predatory fungi.</title>
        <authorList>
            <person name="Liu X."/>
            <person name="Zhang W."/>
            <person name="Liu K."/>
        </authorList>
    </citation>
    <scope>NUCLEOTIDE SEQUENCE [LARGE SCALE GENOMIC DNA]</scope>
    <source>
        <strain evidence="2 3">248</strain>
    </source>
</reference>
<evidence type="ECO:0000259" key="1">
    <source>
        <dbReference type="Pfam" id="PF06985"/>
    </source>
</evidence>
<dbReference type="PANTHER" id="PTHR24148:SF64">
    <property type="entry name" value="HETEROKARYON INCOMPATIBILITY DOMAIN-CONTAINING PROTEIN"/>
    <property type="match status" value="1"/>
</dbReference>
<dbReference type="EMBL" id="KI966407">
    <property type="protein sequence ID" value="EWC47892.1"/>
    <property type="molecule type" value="Genomic_DNA"/>
</dbReference>
<organism evidence="2 3">
    <name type="scientific">Drechslerella stenobrocha 248</name>
    <dbReference type="NCBI Taxonomy" id="1043628"/>
    <lineage>
        <taxon>Eukaryota</taxon>
        <taxon>Fungi</taxon>
        <taxon>Dikarya</taxon>
        <taxon>Ascomycota</taxon>
        <taxon>Pezizomycotina</taxon>
        <taxon>Orbiliomycetes</taxon>
        <taxon>Orbiliales</taxon>
        <taxon>Orbiliaceae</taxon>
        <taxon>Drechslerella</taxon>
    </lineage>
</organism>
<gene>
    <name evidence="2" type="ORF">DRE_02774</name>
</gene>
<dbReference type="InterPro" id="IPR052895">
    <property type="entry name" value="HetReg/Transcr_Mod"/>
</dbReference>